<feature type="region of interest" description="Disordered" evidence="1">
    <location>
        <begin position="1"/>
        <end position="54"/>
    </location>
</feature>
<dbReference type="Proteomes" id="UP000662747">
    <property type="component" value="Chromosome"/>
</dbReference>
<evidence type="ECO:0000313" key="2">
    <source>
        <dbReference type="EMBL" id="QSQ21087.1"/>
    </source>
</evidence>
<reference evidence="2 3" key="1">
    <citation type="submission" date="2021-02" db="EMBL/GenBank/DDBJ databases">
        <title>De Novo genome assembly of isolated myxobacteria.</title>
        <authorList>
            <person name="Stevens D.C."/>
        </authorList>
    </citation>
    <scope>NUCLEOTIDE SEQUENCE [LARGE SCALE GENOMIC DNA]</scope>
    <source>
        <strain evidence="3">SCPEA02</strain>
    </source>
</reference>
<sequence length="54" mass="6012">MVQHDDTTYMDDEGLPYADRKDEGESEGVPQMDGSAGGRWGYNEESWGGWQAAE</sequence>
<proteinExistence type="predicted"/>
<protein>
    <submittedName>
        <fullName evidence="2">Uncharacterized protein</fullName>
    </submittedName>
</protein>
<dbReference type="RefSeq" id="WP_206722666.1">
    <property type="nucleotide sequence ID" value="NZ_CP071090.1"/>
</dbReference>
<keyword evidence="3" id="KW-1185">Reference proteome</keyword>
<gene>
    <name evidence="2" type="ORF">JY651_38725</name>
</gene>
<evidence type="ECO:0000256" key="1">
    <source>
        <dbReference type="SAM" id="MobiDB-lite"/>
    </source>
</evidence>
<dbReference type="EMBL" id="CP071090">
    <property type="protein sequence ID" value="QSQ21087.1"/>
    <property type="molecule type" value="Genomic_DNA"/>
</dbReference>
<evidence type="ECO:0000313" key="3">
    <source>
        <dbReference type="Proteomes" id="UP000662747"/>
    </source>
</evidence>
<name>A0ABX7NQF9_9BACT</name>
<accession>A0ABX7NQF9</accession>
<organism evidence="2 3">
    <name type="scientific">Pyxidicoccus parkwayensis</name>
    <dbReference type="NCBI Taxonomy" id="2813578"/>
    <lineage>
        <taxon>Bacteria</taxon>
        <taxon>Pseudomonadati</taxon>
        <taxon>Myxococcota</taxon>
        <taxon>Myxococcia</taxon>
        <taxon>Myxococcales</taxon>
        <taxon>Cystobacterineae</taxon>
        <taxon>Myxococcaceae</taxon>
        <taxon>Pyxidicoccus</taxon>
    </lineage>
</organism>